<feature type="compositionally biased region" description="Low complexity" evidence="6">
    <location>
        <begin position="371"/>
        <end position="395"/>
    </location>
</feature>
<accession>A0A9W8E1B8</accession>
<feature type="compositionally biased region" description="Polar residues" evidence="6">
    <location>
        <begin position="361"/>
        <end position="370"/>
    </location>
</feature>
<evidence type="ECO:0000313" key="9">
    <source>
        <dbReference type="Proteomes" id="UP001150925"/>
    </source>
</evidence>
<feature type="compositionally biased region" description="Basic and acidic residues" evidence="6">
    <location>
        <begin position="294"/>
        <end position="312"/>
    </location>
</feature>
<keyword evidence="5" id="KW-0498">Mitosis</keyword>
<feature type="domain" description="CLASP N-terminal" evidence="7">
    <location>
        <begin position="3"/>
        <end position="54"/>
    </location>
</feature>
<evidence type="ECO:0000256" key="4">
    <source>
        <dbReference type="ARBA" id="ARBA00022701"/>
    </source>
</evidence>
<dbReference type="Pfam" id="PF12348">
    <property type="entry name" value="CLASP_N"/>
    <property type="match status" value="1"/>
</dbReference>
<keyword evidence="9" id="KW-1185">Reference proteome</keyword>
<dbReference type="EMBL" id="JANBPY010001985">
    <property type="protein sequence ID" value="KAJ1957226.1"/>
    <property type="molecule type" value="Genomic_DNA"/>
</dbReference>
<feature type="compositionally biased region" description="Polar residues" evidence="6">
    <location>
        <begin position="217"/>
        <end position="226"/>
    </location>
</feature>
<feature type="compositionally biased region" description="Low complexity" evidence="6">
    <location>
        <begin position="228"/>
        <end position="248"/>
    </location>
</feature>
<keyword evidence="5" id="KW-0131">Cell cycle</keyword>
<evidence type="ECO:0000256" key="5">
    <source>
        <dbReference type="ARBA" id="ARBA00022776"/>
    </source>
</evidence>
<evidence type="ECO:0000256" key="1">
    <source>
        <dbReference type="ARBA" id="ARBA00004186"/>
    </source>
</evidence>
<feature type="compositionally biased region" description="Polar residues" evidence="6">
    <location>
        <begin position="251"/>
        <end position="268"/>
    </location>
</feature>
<dbReference type="InterPro" id="IPR024395">
    <property type="entry name" value="CLASP_N_dom"/>
</dbReference>
<comment type="similarity">
    <text evidence="2">Belongs to the CLASP family.</text>
</comment>
<evidence type="ECO:0000313" key="8">
    <source>
        <dbReference type="EMBL" id="KAJ1957226.1"/>
    </source>
</evidence>
<evidence type="ECO:0000256" key="3">
    <source>
        <dbReference type="ARBA" id="ARBA00022618"/>
    </source>
</evidence>
<feature type="compositionally biased region" description="Low complexity" evidence="6">
    <location>
        <begin position="136"/>
        <end position="152"/>
    </location>
</feature>
<evidence type="ECO:0000259" key="7">
    <source>
        <dbReference type="Pfam" id="PF12348"/>
    </source>
</evidence>
<dbReference type="InterPro" id="IPR011989">
    <property type="entry name" value="ARM-like"/>
</dbReference>
<keyword evidence="3" id="KW-0132">Cell division</keyword>
<dbReference type="Gene3D" id="1.25.10.10">
    <property type="entry name" value="Leucine-rich Repeat Variant"/>
    <property type="match status" value="2"/>
</dbReference>
<protein>
    <recommendedName>
        <fullName evidence="7">CLASP N-terminal domain-containing protein</fullName>
    </recommendedName>
</protein>
<comment type="caution">
    <text evidence="8">The sequence shown here is derived from an EMBL/GenBank/DDBJ whole genome shotgun (WGS) entry which is preliminary data.</text>
</comment>
<dbReference type="InterPro" id="IPR016024">
    <property type="entry name" value="ARM-type_fold"/>
</dbReference>
<organism evidence="8 9">
    <name type="scientific">Dispira parvispora</name>
    <dbReference type="NCBI Taxonomy" id="1520584"/>
    <lineage>
        <taxon>Eukaryota</taxon>
        <taxon>Fungi</taxon>
        <taxon>Fungi incertae sedis</taxon>
        <taxon>Zoopagomycota</taxon>
        <taxon>Kickxellomycotina</taxon>
        <taxon>Dimargaritomycetes</taxon>
        <taxon>Dimargaritales</taxon>
        <taxon>Dimargaritaceae</taxon>
        <taxon>Dispira</taxon>
    </lineage>
</organism>
<dbReference type="SUPFAM" id="SSF48371">
    <property type="entry name" value="ARM repeat"/>
    <property type="match status" value="1"/>
</dbReference>
<gene>
    <name evidence="8" type="ORF">IWQ62_005138</name>
</gene>
<name>A0A9W8E1B8_9FUNG</name>
<keyword evidence="4" id="KW-0493">Microtubule</keyword>
<dbReference type="GO" id="GO:0051301">
    <property type="term" value="P:cell division"/>
    <property type="evidence" value="ECO:0007669"/>
    <property type="project" value="UniProtKB-KW"/>
</dbReference>
<dbReference type="OrthoDB" id="46159at2759"/>
<evidence type="ECO:0000256" key="6">
    <source>
        <dbReference type="SAM" id="MobiDB-lite"/>
    </source>
</evidence>
<dbReference type="AlphaFoldDB" id="A0A9W8E1B8"/>
<feature type="non-terminal residue" evidence="8">
    <location>
        <position position="1"/>
    </location>
</feature>
<sequence length="882" mass="93877">ALALLNKALKLALADASPKVRESSREVYWLYWHIHPKSAEVFLGQLDQSVKKQLLRDQTKYAHFRDVAHAHAAAALGNHHATSGSEVGQPRTASSLTTSPQGALPTRSSALRSTAPKSSTGLKFSSTTGLFASTASTTGVNLSGSSSSLASSRRADPTRARPPRSATPTLRPTTSSMSNLSESLSASNTRRHSGGPAGVASAASQTKPPPPNPSLFRYSSRTSKSPLASPHSRPASYHAPSSAHSPPSKNGLASVSPGSSHHLTSYPSSRLAVGHPARSPAPVSCARALSLDQKAAHDTGHQTFEEIQRGDTDAIIDDTGDNTTELKSTSETTWLGEGLSSLAVHDNKDGLPTTPTPSTTNLTAGSGENTSRSSESHLASSPHSAKPSTPRTPTRTESDEAVALSPDRDLPESKVMDPVKTPTEVEEKASNNTSIKELGHTDQFSTGTTVVATPKEEEPGTPARNVGIPYQQLQAGLLSTPQMMKAGVYSAFTPNSQESTGLGNSARHTAGMVVLDTRPQLTNTPNSLGELMTPDLPTRVLVSTPGAPVSPLESVSRKATNDRHLATLRTYEQSIAAGNVDHTLLRKLLRVIRELTSWGAVDSNGMLIQASPRSASDETKSTPTEEAPTQLDSLILACLGYIRHPDHHPSYKEEILRAIKSLCDMHGSVWRLDIAQECFQQLLLCQLSSWSGINAVADNCLTSFVEHLPVPLVQQILVTQLVQILGVEGNTDELPPTQLASDSITTPLEQTSIPEVEGVPGKGPTGTECLANVLQLVTTLVNRLTWSELSQFLPLGMSYVVKGINHKEAPVRRAAVEAFAACQIQTNQLYASSPALDPLPANKDVVDTPPSQSAASPFSKYQDLLTHPQRHLVSLYVKSNLL</sequence>
<feature type="compositionally biased region" description="Low complexity" evidence="6">
    <location>
        <begin position="163"/>
        <end position="188"/>
    </location>
</feature>
<dbReference type="GO" id="GO:0005819">
    <property type="term" value="C:spindle"/>
    <property type="evidence" value="ECO:0007669"/>
    <property type="project" value="UniProtKB-SubCell"/>
</dbReference>
<proteinExistence type="inferred from homology"/>
<comment type="subcellular location">
    <subcellularLocation>
        <location evidence="1">Cytoplasm</location>
        <location evidence="1">Cytoskeleton</location>
        <location evidence="1">Spindle</location>
    </subcellularLocation>
</comment>
<feature type="compositionally biased region" description="Polar residues" evidence="6">
    <location>
        <begin position="82"/>
        <end position="135"/>
    </location>
</feature>
<feature type="compositionally biased region" description="Basic and acidic residues" evidence="6">
    <location>
        <begin position="406"/>
        <end position="429"/>
    </location>
</feature>
<feature type="region of interest" description="Disordered" evidence="6">
    <location>
        <begin position="79"/>
        <end position="440"/>
    </location>
</feature>
<reference evidence="8" key="1">
    <citation type="submission" date="2022-07" db="EMBL/GenBank/DDBJ databases">
        <title>Phylogenomic reconstructions and comparative analyses of Kickxellomycotina fungi.</title>
        <authorList>
            <person name="Reynolds N.K."/>
            <person name="Stajich J.E."/>
            <person name="Barry K."/>
            <person name="Grigoriev I.V."/>
            <person name="Crous P."/>
            <person name="Smith M.E."/>
        </authorList>
    </citation>
    <scope>NUCLEOTIDE SEQUENCE</scope>
    <source>
        <strain evidence="8">RSA 1196</strain>
    </source>
</reference>
<evidence type="ECO:0000256" key="2">
    <source>
        <dbReference type="ARBA" id="ARBA00009549"/>
    </source>
</evidence>
<dbReference type="Proteomes" id="UP001150925">
    <property type="component" value="Unassembled WGS sequence"/>
</dbReference>
<dbReference type="GO" id="GO:0005874">
    <property type="term" value="C:microtubule"/>
    <property type="evidence" value="ECO:0007669"/>
    <property type="project" value="UniProtKB-KW"/>
</dbReference>